<accession>A0AAV5TDT5</accession>
<sequence>NTLLFRQSMTVMKASFDENVQHKSRLEAEKRSLEQTVAWYEASWNGSTGNWNGYIGSFSTHTPWTGGAATTNTVRTAPPPPPPSSFPIHQSPLYVPPGTVFNKPPPTSNGTP</sequence>
<gene>
    <name evidence="2" type="ORF">PENTCL1PPCAC_13133</name>
</gene>
<dbReference type="EMBL" id="BTSX01000003">
    <property type="protein sequence ID" value="GMS90958.1"/>
    <property type="molecule type" value="Genomic_DNA"/>
</dbReference>
<comment type="caution">
    <text evidence="2">The sequence shown here is derived from an EMBL/GenBank/DDBJ whole genome shotgun (WGS) entry which is preliminary data.</text>
</comment>
<keyword evidence="3" id="KW-1185">Reference proteome</keyword>
<evidence type="ECO:0000256" key="1">
    <source>
        <dbReference type="SAM" id="MobiDB-lite"/>
    </source>
</evidence>
<feature type="region of interest" description="Disordered" evidence="1">
    <location>
        <begin position="66"/>
        <end position="112"/>
    </location>
</feature>
<feature type="non-terminal residue" evidence="2">
    <location>
        <position position="112"/>
    </location>
</feature>
<feature type="compositionally biased region" description="Pro residues" evidence="1">
    <location>
        <begin position="103"/>
        <end position="112"/>
    </location>
</feature>
<evidence type="ECO:0000313" key="3">
    <source>
        <dbReference type="Proteomes" id="UP001432027"/>
    </source>
</evidence>
<name>A0AAV5TDT5_9BILA</name>
<feature type="non-terminal residue" evidence="2">
    <location>
        <position position="1"/>
    </location>
</feature>
<evidence type="ECO:0000313" key="2">
    <source>
        <dbReference type="EMBL" id="GMS90958.1"/>
    </source>
</evidence>
<dbReference type="AlphaFoldDB" id="A0AAV5TDT5"/>
<proteinExistence type="predicted"/>
<feature type="compositionally biased region" description="Polar residues" evidence="1">
    <location>
        <begin position="66"/>
        <end position="75"/>
    </location>
</feature>
<protein>
    <submittedName>
        <fullName evidence="2">Uncharacterized protein</fullName>
    </submittedName>
</protein>
<organism evidence="2 3">
    <name type="scientific">Pristionchus entomophagus</name>
    <dbReference type="NCBI Taxonomy" id="358040"/>
    <lineage>
        <taxon>Eukaryota</taxon>
        <taxon>Metazoa</taxon>
        <taxon>Ecdysozoa</taxon>
        <taxon>Nematoda</taxon>
        <taxon>Chromadorea</taxon>
        <taxon>Rhabditida</taxon>
        <taxon>Rhabditina</taxon>
        <taxon>Diplogasteromorpha</taxon>
        <taxon>Diplogasteroidea</taxon>
        <taxon>Neodiplogasteridae</taxon>
        <taxon>Pristionchus</taxon>
    </lineage>
</organism>
<dbReference type="Proteomes" id="UP001432027">
    <property type="component" value="Unassembled WGS sequence"/>
</dbReference>
<reference evidence="2" key="1">
    <citation type="submission" date="2023-10" db="EMBL/GenBank/DDBJ databases">
        <title>Genome assembly of Pristionchus species.</title>
        <authorList>
            <person name="Yoshida K."/>
            <person name="Sommer R.J."/>
        </authorList>
    </citation>
    <scope>NUCLEOTIDE SEQUENCE</scope>
    <source>
        <strain evidence="2">RS0144</strain>
    </source>
</reference>